<feature type="region of interest" description="Disordered" evidence="1">
    <location>
        <begin position="1"/>
        <end position="120"/>
    </location>
</feature>
<evidence type="ECO:0000313" key="2">
    <source>
        <dbReference type="EMBL" id="OAE33622.1"/>
    </source>
</evidence>
<name>A0A176WMV3_MARPO</name>
<feature type="compositionally biased region" description="Low complexity" evidence="1">
    <location>
        <begin position="96"/>
        <end position="105"/>
    </location>
</feature>
<gene>
    <name evidence="2" type="ORF">AXG93_4689s1070</name>
</gene>
<reference evidence="2" key="1">
    <citation type="submission" date="2016-03" db="EMBL/GenBank/DDBJ databases">
        <title>Mechanisms controlling the formation of the plant cell surface in tip-growing cells are functionally conserved among land plants.</title>
        <authorList>
            <person name="Honkanen S."/>
            <person name="Jones V.A."/>
            <person name="Morieri G."/>
            <person name="Champion C."/>
            <person name="Hetherington A.J."/>
            <person name="Kelly S."/>
            <person name="Saint-Marcoux D."/>
            <person name="Proust H."/>
            <person name="Prescott H."/>
            <person name="Dolan L."/>
        </authorList>
    </citation>
    <scope>NUCLEOTIDE SEQUENCE [LARGE SCALE GENOMIC DNA]</scope>
    <source>
        <tissue evidence="2">Whole gametophyte</tissue>
    </source>
</reference>
<keyword evidence="3" id="KW-1185">Reference proteome</keyword>
<protein>
    <submittedName>
        <fullName evidence="2">Uncharacterized protein</fullName>
    </submittedName>
</protein>
<feature type="compositionally biased region" description="Basic residues" evidence="1">
    <location>
        <begin position="82"/>
        <end position="95"/>
    </location>
</feature>
<dbReference type="PANTHER" id="PTHR22684">
    <property type="entry name" value="NULP1-RELATED"/>
    <property type="match status" value="1"/>
</dbReference>
<dbReference type="GO" id="GO:1990112">
    <property type="term" value="C:RQC complex"/>
    <property type="evidence" value="ECO:0007669"/>
    <property type="project" value="TreeGrafter"/>
</dbReference>
<dbReference type="PANTHER" id="PTHR22684:SF0">
    <property type="entry name" value="RIBOSOME QUALITY CONTROL COMPLEX SUBUNIT TCF25"/>
    <property type="match status" value="1"/>
</dbReference>
<accession>A0A176WMV3</accession>
<feature type="compositionally biased region" description="Low complexity" evidence="1">
    <location>
        <begin position="66"/>
        <end position="81"/>
    </location>
</feature>
<proteinExistence type="predicted"/>
<dbReference type="Proteomes" id="UP000077202">
    <property type="component" value="Unassembled WGS sequence"/>
</dbReference>
<organism evidence="2 3">
    <name type="scientific">Marchantia polymorpha subsp. ruderalis</name>
    <dbReference type="NCBI Taxonomy" id="1480154"/>
    <lineage>
        <taxon>Eukaryota</taxon>
        <taxon>Viridiplantae</taxon>
        <taxon>Streptophyta</taxon>
        <taxon>Embryophyta</taxon>
        <taxon>Marchantiophyta</taxon>
        <taxon>Marchantiopsida</taxon>
        <taxon>Marchantiidae</taxon>
        <taxon>Marchantiales</taxon>
        <taxon>Marchantiaceae</taxon>
        <taxon>Marchantia</taxon>
    </lineage>
</organism>
<feature type="compositionally biased region" description="Basic and acidic residues" evidence="1">
    <location>
        <begin position="24"/>
        <end position="34"/>
    </location>
</feature>
<dbReference type="InterPro" id="IPR006994">
    <property type="entry name" value="TCF25/Rqc1"/>
</dbReference>
<sequence length="265" mass="29528">MSARMVQRALRNHDVGSSALTDLGRSESDDDHAQESSVTNRFDLLGLQEDGEDDNEDEKTERQSDQQSVAGSASTSASSSVKAKRKKNKGKKKGKQQQQQQQQASSEEKSHGVDEESVDQVLSRLADRNDEASSSTLGNDSEWSFLHATNAYDKHLGVNTKHLRAEDELRRIFGSKVINSVESGMQRRRQSVSRRSGRGMPLRKSLLVVPMGHWARWDGGMSMECTEIKDGHQYFRCLSLPCFACLEGIVVMIQSLNKITHLSGF</sequence>
<dbReference type="EMBL" id="LVLJ01000592">
    <property type="protein sequence ID" value="OAE33622.1"/>
    <property type="molecule type" value="Genomic_DNA"/>
</dbReference>
<evidence type="ECO:0000313" key="3">
    <source>
        <dbReference type="Proteomes" id="UP000077202"/>
    </source>
</evidence>
<evidence type="ECO:0000256" key="1">
    <source>
        <dbReference type="SAM" id="MobiDB-lite"/>
    </source>
</evidence>
<dbReference type="AlphaFoldDB" id="A0A176WMV3"/>
<comment type="caution">
    <text evidence="2">The sequence shown here is derived from an EMBL/GenBank/DDBJ whole genome shotgun (WGS) entry which is preliminary data.</text>
</comment>
<feature type="compositionally biased region" description="Acidic residues" evidence="1">
    <location>
        <begin position="49"/>
        <end position="58"/>
    </location>
</feature>